<dbReference type="OrthoDB" id="2505972at2759"/>
<feature type="region of interest" description="Disordered" evidence="1">
    <location>
        <begin position="436"/>
        <end position="485"/>
    </location>
</feature>
<feature type="region of interest" description="Disordered" evidence="1">
    <location>
        <begin position="49"/>
        <end position="124"/>
    </location>
</feature>
<feature type="compositionally biased region" description="Polar residues" evidence="1">
    <location>
        <begin position="51"/>
        <end position="67"/>
    </location>
</feature>
<dbReference type="EMBL" id="AVOT02009052">
    <property type="protein sequence ID" value="MBW0487262.1"/>
    <property type="molecule type" value="Genomic_DNA"/>
</dbReference>
<organism evidence="2 3">
    <name type="scientific">Austropuccinia psidii MF-1</name>
    <dbReference type="NCBI Taxonomy" id="1389203"/>
    <lineage>
        <taxon>Eukaryota</taxon>
        <taxon>Fungi</taxon>
        <taxon>Dikarya</taxon>
        <taxon>Basidiomycota</taxon>
        <taxon>Pucciniomycotina</taxon>
        <taxon>Pucciniomycetes</taxon>
        <taxon>Pucciniales</taxon>
        <taxon>Sphaerophragmiaceae</taxon>
        <taxon>Austropuccinia</taxon>
    </lineage>
</organism>
<dbReference type="Proteomes" id="UP000765509">
    <property type="component" value="Unassembled WGS sequence"/>
</dbReference>
<gene>
    <name evidence="2" type="ORF">O181_026977</name>
</gene>
<protein>
    <submittedName>
        <fullName evidence="2">Uncharacterized protein</fullName>
    </submittedName>
</protein>
<keyword evidence="3" id="KW-1185">Reference proteome</keyword>
<proteinExistence type="predicted"/>
<evidence type="ECO:0000256" key="1">
    <source>
        <dbReference type="SAM" id="MobiDB-lite"/>
    </source>
</evidence>
<dbReference type="AlphaFoldDB" id="A0A9Q3CRN7"/>
<name>A0A9Q3CRN7_9BASI</name>
<accession>A0A9Q3CRN7</accession>
<feature type="compositionally biased region" description="Low complexity" evidence="1">
    <location>
        <begin position="90"/>
        <end position="106"/>
    </location>
</feature>
<feature type="compositionally biased region" description="Acidic residues" evidence="1">
    <location>
        <begin position="464"/>
        <end position="476"/>
    </location>
</feature>
<feature type="compositionally biased region" description="Basic residues" evidence="1">
    <location>
        <begin position="70"/>
        <end position="89"/>
    </location>
</feature>
<evidence type="ECO:0000313" key="2">
    <source>
        <dbReference type="EMBL" id="MBW0487262.1"/>
    </source>
</evidence>
<reference evidence="2" key="1">
    <citation type="submission" date="2021-03" db="EMBL/GenBank/DDBJ databases">
        <title>Draft genome sequence of rust myrtle Austropuccinia psidii MF-1, a brazilian biotype.</title>
        <authorList>
            <person name="Quecine M.C."/>
            <person name="Pachon D.M.R."/>
            <person name="Bonatelli M.L."/>
            <person name="Correr F.H."/>
            <person name="Franceschini L.M."/>
            <person name="Leite T.F."/>
            <person name="Margarido G.R.A."/>
            <person name="Almeida C.A."/>
            <person name="Ferrarezi J.A."/>
            <person name="Labate C.A."/>
        </authorList>
    </citation>
    <scope>NUCLEOTIDE SEQUENCE</scope>
    <source>
        <strain evidence="2">MF-1</strain>
    </source>
</reference>
<feature type="compositionally biased region" description="Low complexity" evidence="1">
    <location>
        <begin position="452"/>
        <end position="463"/>
    </location>
</feature>
<sequence length="505" mass="57659">MSFPNYPSHTSQPDISQILQKQNEYINNLKTKLDERDKDVEALMQKVLSLQVESSKTTEPSSKNQQGTSYKKKTNIKHKSSSTKSKGKAPKSQNSSKNKSHSGSQKTRSAQSGKKKTQTRPNQLIMMNIPESFKPTKSAFFTHIRIIWGLIYQKSVPIAPDPSLLKEFYNRFDHVDEIHQVTNSTTAIYLIPEANIITLRGTKPEPTDTLYNEACRISAIKTLQQVAIGGAYQYMNINLHYLNNVGLLEVTYNHFVHYLQAKIYKRELKESGSYQKELEKGTISKNRQRFCKARYKFGVSENFPKRYLKILADINAHSDDEFAPEKKDEEIEKALENQGKKSQKHNCIEIEGISPTIFGRVPKGLPIDFYNHDWYNNCTAAQKTIYGDTMKISFFPDASQSICGIQHPGEKMNDKRFSEKYWEKATQKYNLSHEIYGDDSDESESDSEDIESSSSSGIGSLSNEEGDSDSDLDDNGIMETSQTLPAQIVGAYRRMEYGYNWENWQ</sequence>
<feature type="compositionally biased region" description="Acidic residues" evidence="1">
    <location>
        <begin position="437"/>
        <end position="451"/>
    </location>
</feature>
<evidence type="ECO:0000313" key="3">
    <source>
        <dbReference type="Proteomes" id="UP000765509"/>
    </source>
</evidence>
<comment type="caution">
    <text evidence="2">The sequence shown here is derived from an EMBL/GenBank/DDBJ whole genome shotgun (WGS) entry which is preliminary data.</text>
</comment>